<feature type="domain" description="AAA" evidence="1">
    <location>
        <begin position="2"/>
        <end position="174"/>
    </location>
</feature>
<comment type="caution">
    <text evidence="2">The sequence shown here is derived from an EMBL/GenBank/DDBJ whole genome shotgun (WGS) entry which is preliminary data.</text>
</comment>
<dbReference type="EMBL" id="JAHLFW010000100">
    <property type="protein sequence ID" value="MBU3839038.1"/>
    <property type="molecule type" value="Genomic_DNA"/>
</dbReference>
<sequence length="253" mass="28180">MAKIVSIINHKGGVGKTATAANLGAALQIRGKRVLLIDMDAQSNLTDCLGVSTELDDTIYQAMRGYSPLPIVKNEDGLDIVPSCLDMSAIEMEIMQKYAREQILHKLLRPVQEQYDYILIDCPPSLSILTINAMTASDCIIIPVEAEYLAMRGMGRLTNVIQEVKNNLNPKLRISGILITKYDRRKNFNQDIQEIIRDTFQGDVFTTTIRTNVAIGEATAAKHDIFHYAPKSSGAEDYASFCDEFLKKESTFN</sequence>
<accession>A0A948X034</accession>
<protein>
    <submittedName>
        <fullName evidence="2">ParA family protein</fullName>
    </submittedName>
</protein>
<dbReference type="Proteomes" id="UP000783796">
    <property type="component" value="Unassembled WGS sequence"/>
</dbReference>
<evidence type="ECO:0000259" key="1">
    <source>
        <dbReference type="Pfam" id="PF13614"/>
    </source>
</evidence>
<proteinExistence type="predicted"/>
<dbReference type="PANTHER" id="PTHR13696">
    <property type="entry name" value="P-LOOP CONTAINING NUCLEOSIDE TRIPHOSPHATE HYDROLASE"/>
    <property type="match status" value="1"/>
</dbReference>
<dbReference type="InterPro" id="IPR027417">
    <property type="entry name" value="P-loop_NTPase"/>
</dbReference>
<organism evidence="2 3">
    <name type="scientific">Candidatus Phocaeicola faecigallinarum</name>
    <dbReference type="NCBI Taxonomy" id="2838732"/>
    <lineage>
        <taxon>Bacteria</taxon>
        <taxon>Pseudomonadati</taxon>
        <taxon>Bacteroidota</taxon>
        <taxon>Bacteroidia</taxon>
        <taxon>Bacteroidales</taxon>
        <taxon>Bacteroidaceae</taxon>
        <taxon>Phocaeicola</taxon>
    </lineage>
</organism>
<dbReference type="SUPFAM" id="SSF52540">
    <property type="entry name" value="P-loop containing nucleoside triphosphate hydrolases"/>
    <property type="match status" value="1"/>
</dbReference>
<evidence type="ECO:0000313" key="3">
    <source>
        <dbReference type="Proteomes" id="UP000783796"/>
    </source>
</evidence>
<dbReference type="InterPro" id="IPR025669">
    <property type="entry name" value="AAA_dom"/>
</dbReference>
<dbReference type="CDD" id="cd02042">
    <property type="entry name" value="ParAB_family"/>
    <property type="match status" value="1"/>
</dbReference>
<evidence type="ECO:0000313" key="2">
    <source>
        <dbReference type="EMBL" id="MBU3839038.1"/>
    </source>
</evidence>
<dbReference type="InterPro" id="IPR050678">
    <property type="entry name" value="DNA_Partitioning_ATPase"/>
</dbReference>
<dbReference type="PANTHER" id="PTHR13696:SF99">
    <property type="entry name" value="COBYRINIC ACID AC-DIAMIDE SYNTHASE"/>
    <property type="match status" value="1"/>
</dbReference>
<dbReference type="PIRSF" id="PIRSF009320">
    <property type="entry name" value="Nuc_binding_HP_1000"/>
    <property type="match status" value="1"/>
</dbReference>
<dbReference type="Gene3D" id="3.40.50.300">
    <property type="entry name" value="P-loop containing nucleotide triphosphate hydrolases"/>
    <property type="match status" value="1"/>
</dbReference>
<reference evidence="2" key="1">
    <citation type="journal article" date="2021" name="PeerJ">
        <title>Extensive microbial diversity within the chicken gut microbiome revealed by metagenomics and culture.</title>
        <authorList>
            <person name="Gilroy R."/>
            <person name="Ravi A."/>
            <person name="Getino M."/>
            <person name="Pursley I."/>
            <person name="Horton D.L."/>
            <person name="Alikhan N.F."/>
            <person name="Baker D."/>
            <person name="Gharbi K."/>
            <person name="Hall N."/>
            <person name="Watson M."/>
            <person name="Adriaenssens E.M."/>
            <person name="Foster-Nyarko E."/>
            <person name="Jarju S."/>
            <person name="Secka A."/>
            <person name="Antonio M."/>
            <person name="Oren A."/>
            <person name="Chaudhuri R.R."/>
            <person name="La Ragione R."/>
            <person name="Hildebrand F."/>
            <person name="Pallen M.J."/>
        </authorList>
    </citation>
    <scope>NUCLEOTIDE SEQUENCE</scope>
    <source>
        <strain evidence="2">G4-2901</strain>
    </source>
</reference>
<name>A0A948X034_9BACT</name>
<reference evidence="2" key="2">
    <citation type="submission" date="2021-04" db="EMBL/GenBank/DDBJ databases">
        <authorList>
            <person name="Gilroy R."/>
        </authorList>
    </citation>
    <scope>NUCLEOTIDE SEQUENCE</scope>
    <source>
        <strain evidence="2">G4-2901</strain>
    </source>
</reference>
<dbReference type="FunFam" id="3.40.50.300:FF:000285">
    <property type="entry name" value="Sporulation initiation inhibitor Soj"/>
    <property type="match status" value="1"/>
</dbReference>
<dbReference type="Pfam" id="PF13614">
    <property type="entry name" value="AAA_31"/>
    <property type="match status" value="1"/>
</dbReference>
<gene>
    <name evidence="2" type="ORF">H9777_12165</name>
</gene>
<dbReference type="AlphaFoldDB" id="A0A948X034"/>